<keyword evidence="2" id="KW-1185">Reference proteome</keyword>
<accession>A0ABU4KNS6</accession>
<reference evidence="1 2" key="1">
    <citation type="journal article" date="2023" name="FEMS Microbes">
        <title>Whole genomes of deep-sea sponge-associated bacteria exhibit high novel natural product potential.</title>
        <authorList>
            <person name="Hesketh-Best P.J."/>
            <person name="January G.G."/>
            <person name="Koch M.J."/>
            <person name="Warburton P.J."/>
            <person name="Howell K.L."/>
            <person name="Upton M."/>
        </authorList>
    </citation>
    <scope>NUCLEOTIDE SEQUENCE [LARGE SCALE GENOMIC DNA]</scope>
    <source>
        <strain evidence="1 2">PC206-O</strain>
    </source>
</reference>
<organism evidence="1 2">
    <name type="scientific">Brevundimonas vesicularis</name>
    <name type="common">Pseudomonas vesicularis</name>
    <dbReference type="NCBI Taxonomy" id="41276"/>
    <lineage>
        <taxon>Bacteria</taxon>
        <taxon>Pseudomonadati</taxon>
        <taxon>Pseudomonadota</taxon>
        <taxon>Alphaproteobacteria</taxon>
        <taxon>Caulobacterales</taxon>
        <taxon>Caulobacteraceae</taxon>
        <taxon>Brevundimonas</taxon>
    </lineage>
</organism>
<dbReference type="Proteomes" id="UP001272940">
    <property type="component" value="Unassembled WGS sequence"/>
</dbReference>
<sequence length="84" mass="9182">MITLGDIVYGAHVAFQAVTRPFRERRAIAALQAVSDAKDAYRAAKVRGDTRAQAAAEVAVFEARTAQLRAELALNTFASHPRER</sequence>
<evidence type="ECO:0000313" key="2">
    <source>
        <dbReference type="Proteomes" id="UP001272940"/>
    </source>
</evidence>
<dbReference type="EMBL" id="JAMYEC010000003">
    <property type="protein sequence ID" value="MDX2334592.1"/>
    <property type="molecule type" value="Genomic_DNA"/>
</dbReference>
<name>A0ABU4KNS6_BREVE</name>
<evidence type="ECO:0000313" key="1">
    <source>
        <dbReference type="EMBL" id="MDX2334592.1"/>
    </source>
</evidence>
<comment type="caution">
    <text evidence="1">The sequence shown here is derived from an EMBL/GenBank/DDBJ whole genome shotgun (WGS) entry which is preliminary data.</text>
</comment>
<proteinExistence type="predicted"/>
<gene>
    <name evidence="1" type="ORF">NJD11_06525</name>
</gene>
<dbReference type="RefSeq" id="WP_319078586.1">
    <property type="nucleotide sequence ID" value="NZ_JAMYEC010000003.1"/>
</dbReference>
<protein>
    <submittedName>
        <fullName evidence="1">Uncharacterized protein</fullName>
    </submittedName>
</protein>